<organism evidence="2 3">
    <name type="scientific">Prevotella melaninogenica DNF00666</name>
    <dbReference type="NCBI Taxonomy" id="1401073"/>
    <lineage>
        <taxon>Bacteria</taxon>
        <taxon>Pseudomonadati</taxon>
        <taxon>Bacteroidota</taxon>
        <taxon>Bacteroidia</taxon>
        <taxon>Bacteroidales</taxon>
        <taxon>Prevotellaceae</taxon>
        <taxon>Prevotella</taxon>
    </lineage>
</organism>
<dbReference type="AlphaFoldDB" id="A0A096AMX5"/>
<dbReference type="Pfam" id="PF20508">
    <property type="entry name" value="DUF6734"/>
    <property type="match status" value="1"/>
</dbReference>
<name>A0A096AMX5_9BACT</name>
<evidence type="ECO:0000313" key="2">
    <source>
        <dbReference type="EMBL" id="KGF48046.1"/>
    </source>
</evidence>
<protein>
    <recommendedName>
        <fullName evidence="1">DUF6734 domain-containing protein</fullName>
    </recommendedName>
</protein>
<reference evidence="2 3" key="1">
    <citation type="submission" date="2014-07" db="EMBL/GenBank/DDBJ databases">
        <authorList>
            <person name="McCorrison J."/>
            <person name="Sanka R."/>
            <person name="Torralba M."/>
            <person name="Gillis M."/>
            <person name="Haft D.H."/>
            <person name="Methe B."/>
            <person name="Sutton G."/>
            <person name="Nelson K.E."/>
        </authorList>
    </citation>
    <scope>NUCLEOTIDE SEQUENCE [LARGE SCALE GENOMIC DNA]</scope>
    <source>
        <strain evidence="2 3">DNF00666</strain>
    </source>
</reference>
<dbReference type="RefSeq" id="WP_009434704.1">
    <property type="nucleotide sequence ID" value="NZ_JRNS01000366.1"/>
</dbReference>
<accession>A0A096AMX5</accession>
<sequence length="501" mass="59081">MRFLQTYYSFSTDEDPMFDKAGFLSPEFHWITMAISCLLLKQHYGHVTLYCNSTAKKVVEELCIPYDQIVTIPNIMEGYSGYELWALPKLYTYSEQHEPFLHVDCDFLLYDSLPDSFWKADLFAQNIEYDDQLYNRKCIDRFIQVGGKIPNFADIELKNKIISVANAGVLGGNDVKFIQYYTEQAYRFIYNNDRILKLNHDGFINSVYEQLFFYCLAQKYNKTISYCTEGEKLSTLFDWMNLDMSCLKKHGYCHMLGNIKKRNDAQIFASRLLEKIDPALHHHIINTYIQHGGIPISNYLNFIDTPYIHHYRTSNEILERSRSFKVSKNYDIGKIMKERIYTEIKKLDNTCIKVEKQLEDNKKEFFKKQYTCINSFWENERLYESNCQFILNPFISLTDISSETLMYITKNQKIENKMYKVVTIPDAFRQTVYEVVARGTVETIIDYLLQEHTATASDIIDNVCALSQNKYGKEEYEANLRYVERIIYRMIENCILTISNI</sequence>
<dbReference type="InterPro" id="IPR046621">
    <property type="entry name" value="DUF6734"/>
</dbReference>
<feature type="domain" description="DUF6734" evidence="1">
    <location>
        <begin position="1"/>
        <end position="286"/>
    </location>
</feature>
<proteinExistence type="predicted"/>
<evidence type="ECO:0000313" key="3">
    <source>
        <dbReference type="Proteomes" id="UP000029578"/>
    </source>
</evidence>
<evidence type="ECO:0000259" key="1">
    <source>
        <dbReference type="Pfam" id="PF20508"/>
    </source>
</evidence>
<gene>
    <name evidence="2" type="ORF">HMPREF0661_07055</name>
</gene>
<dbReference type="Proteomes" id="UP000029578">
    <property type="component" value="Unassembled WGS sequence"/>
</dbReference>
<dbReference type="EMBL" id="JRNS01000366">
    <property type="protein sequence ID" value="KGF48046.1"/>
    <property type="molecule type" value="Genomic_DNA"/>
</dbReference>
<comment type="caution">
    <text evidence="2">The sequence shown here is derived from an EMBL/GenBank/DDBJ whole genome shotgun (WGS) entry which is preliminary data.</text>
</comment>